<reference evidence="1 2" key="1">
    <citation type="journal article" date="2019" name="Sci. Rep.">
        <title>Orb-weaving spider Araneus ventricosus genome elucidates the spidroin gene catalogue.</title>
        <authorList>
            <person name="Kono N."/>
            <person name="Nakamura H."/>
            <person name="Ohtoshi R."/>
            <person name="Moran D.A.P."/>
            <person name="Shinohara A."/>
            <person name="Yoshida Y."/>
            <person name="Fujiwara M."/>
            <person name="Mori M."/>
            <person name="Tomita M."/>
            <person name="Arakawa K."/>
        </authorList>
    </citation>
    <scope>NUCLEOTIDE SEQUENCE [LARGE SCALE GENOMIC DNA]</scope>
</reference>
<dbReference type="AlphaFoldDB" id="A0A4Y2CNV2"/>
<accession>A0A4Y2CNV2</accession>
<protein>
    <submittedName>
        <fullName evidence="1">Uncharacterized protein</fullName>
    </submittedName>
</protein>
<comment type="caution">
    <text evidence="1">The sequence shown here is derived from an EMBL/GenBank/DDBJ whole genome shotgun (WGS) entry which is preliminary data.</text>
</comment>
<dbReference type="Proteomes" id="UP000499080">
    <property type="component" value="Unassembled WGS sequence"/>
</dbReference>
<gene>
    <name evidence="1" type="ORF">AVEN_225491_1</name>
</gene>
<organism evidence="1 2">
    <name type="scientific">Araneus ventricosus</name>
    <name type="common">Orbweaver spider</name>
    <name type="synonym">Epeira ventricosa</name>
    <dbReference type="NCBI Taxonomy" id="182803"/>
    <lineage>
        <taxon>Eukaryota</taxon>
        <taxon>Metazoa</taxon>
        <taxon>Ecdysozoa</taxon>
        <taxon>Arthropoda</taxon>
        <taxon>Chelicerata</taxon>
        <taxon>Arachnida</taxon>
        <taxon>Araneae</taxon>
        <taxon>Araneomorphae</taxon>
        <taxon>Entelegynae</taxon>
        <taxon>Araneoidea</taxon>
        <taxon>Araneidae</taxon>
        <taxon>Araneus</taxon>
    </lineage>
</organism>
<evidence type="ECO:0000313" key="1">
    <source>
        <dbReference type="EMBL" id="GBM06102.1"/>
    </source>
</evidence>
<evidence type="ECO:0000313" key="2">
    <source>
        <dbReference type="Proteomes" id="UP000499080"/>
    </source>
</evidence>
<keyword evidence="2" id="KW-1185">Reference proteome</keyword>
<name>A0A4Y2CNV2_ARAVE</name>
<sequence>MIIAGKWWSGSLYSFPGNFNLILISNGVIEDSKINCHMSKKESIFGIKRIEESNFRAVKFKRNDRVQPLALISNAIKVHDETASMNPTTLFQRINITKQSNEELEDFLIYELYLYKLFAPPLLTSNLRH</sequence>
<dbReference type="EMBL" id="BGPR01087153">
    <property type="protein sequence ID" value="GBM06102.1"/>
    <property type="molecule type" value="Genomic_DNA"/>
</dbReference>
<proteinExistence type="predicted"/>